<accession>A0A3D8V7V0</accession>
<keyword evidence="4" id="KW-1185">Reference proteome</keyword>
<protein>
    <submittedName>
        <fullName evidence="3">XRE family transcriptional regulator</fullName>
    </submittedName>
</protein>
<keyword evidence="1" id="KW-0238">DNA-binding</keyword>
<reference evidence="3 4" key="1">
    <citation type="submission" date="2018-08" db="EMBL/GenBank/DDBJ databases">
        <title>Lysobacter soli KCTC 22011, whole genome shotgun sequence.</title>
        <authorList>
            <person name="Zhang X."/>
            <person name="Feng G."/>
            <person name="Zhu H."/>
        </authorList>
    </citation>
    <scope>NUCLEOTIDE SEQUENCE [LARGE SCALE GENOMIC DNA]</scope>
    <source>
        <strain evidence="3 4">KCTC 22011</strain>
    </source>
</reference>
<name>A0A3D8V7V0_9GAMM</name>
<feature type="domain" description="HTH cro/C1-type" evidence="2">
    <location>
        <begin position="5"/>
        <end position="59"/>
    </location>
</feature>
<dbReference type="SUPFAM" id="SSF47413">
    <property type="entry name" value="lambda repressor-like DNA-binding domains"/>
    <property type="match status" value="1"/>
</dbReference>
<dbReference type="CDD" id="cd00093">
    <property type="entry name" value="HTH_XRE"/>
    <property type="match status" value="1"/>
</dbReference>
<evidence type="ECO:0000256" key="1">
    <source>
        <dbReference type="ARBA" id="ARBA00023125"/>
    </source>
</evidence>
<comment type="caution">
    <text evidence="3">The sequence shown here is derived from an EMBL/GenBank/DDBJ whole genome shotgun (WGS) entry which is preliminary data.</text>
</comment>
<dbReference type="InterPro" id="IPR010982">
    <property type="entry name" value="Lambda_DNA-bd_dom_sf"/>
</dbReference>
<dbReference type="PROSITE" id="PS50943">
    <property type="entry name" value="HTH_CROC1"/>
    <property type="match status" value="1"/>
</dbReference>
<proteinExistence type="predicted"/>
<dbReference type="PANTHER" id="PTHR46797">
    <property type="entry name" value="HTH-TYPE TRANSCRIPTIONAL REGULATOR"/>
    <property type="match status" value="1"/>
</dbReference>
<dbReference type="SMART" id="SM00530">
    <property type="entry name" value="HTH_XRE"/>
    <property type="match status" value="1"/>
</dbReference>
<evidence type="ECO:0000313" key="4">
    <source>
        <dbReference type="Proteomes" id="UP000256829"/>
    </source>
</evidence>
<sequence>MINRIRALREARGLSLEALAVLVGTTNQQISHLETGKRRLTVDWLSRLGEALCCHPWTLVSDDHFSDGAEKPVPPDERLLLESYRKLNQEQQRAVLTLLAVHKTGSDAQTK</sequence>
<dbReference type="Proteomes" id="UP000256829">
    <property type="component" value="Unassembled WGS sequence"/>
</dbReference>
<gene>
    <name evidence="3" type="ORF">DX912_17205</name>
</gene>
<dbReference type="GO" id="GO:0003677">
    <property type="term" value="F:DNA binding"/>
    <property type="evidence" value="ECO:0007669"/>
    <property type="project" value="UniProtKB-KW"/>
</dbReference>
<dbReference type="Pfam" id="PF13560">
    <property type="entry name" value="HTH_31"/>
    <property type="match status" value="1"/>
</dbReference>
<dbReference type="RefSeq" id="WP_115844675.1">
    <property type="nucleotide sequence ID" value="NZ_QTJR01000018.1"/>
</dbReference>
<dbReference type="GO" id="GO:0003700">
    <property type="term" value="F:DNA-binding transcription factor activity"/>
    <property type="evidence" value="ECO:0007669"/>
    <property type="project" value="TreeGrafter"/>
</dbReference>
<dbReference type="Gene3D" id="1.10.260.40">
    <property type="entry name" value="lambda repressor-like DNA-binding domains"/>
    <property type="match status" value="1"/>
</dbReference>
<dbReference type="GO" id="GO:0005829">
    <property type="term" value="C:cytosol"/>
    <property type="evidence" value="ECO:0007669"/>
    <property type="project" value="TreeGrafter"/>
</dbReference>
<evidence type="ECO:0000259" key="2">
    <source>
        <dbReference type="PROSITE" id="PS50943"/>
    </source>
</evidence>
<dbReference type="InterPro" id="IPR001387">
    <property type="entry name" value="Cro/C1-type_HTH"/>
</dbReference>
<organism evidence="3 4">
    <name type="scientific">Lysobacter soli</name>
    <dbReference type="NCBI Taxonomy" id="453783"/>
    <lineage>
        <taxon>Bacteria</taxon>
        <taxon>Pseudomonadati</taxon>
        <taxon>Pseudomonadota</taxon>
        <taxon>Gammaproteobacteria</taxon>
        <taxon>Lysobacterales</taxon>
        <taxon>Lysobacteraceae</taxon>
        <taxon>Lysobacter</taxon>
    </lineage>
</organism>
<dbReference type="PANTHER" id="PTHR46797:SF1">
    <property type="entry name" value="METHYLPHOSPHONATE SYNTHASE"/>
    <property type="match status" value="1"/>
</dbReference>
<evidence type="ECO:0000313" key="3">
    <source>
        <dbReference type="EMBL" id="RDY65445.1"/>
    </source>
</evidence>
<dbReference type="InterPro" id="IPR050807">
    <property type="entry name" value="TransReg_Diox_bact_type"/>
</dbReference>
<dbReference type="AlphaFoldDB" id="A0A3D8V7V0"/>
<dbReference type="EMBL" id="QTJR01000018">
    <property type="protein sequence ID" value="RDY65445.1"/>
    <property type="molecule type" value="Genomic_DNA"/>
</dbReference>